<evidence type="ECO:0000256" key="1">
    <source>
        <dbReference type="SAM" id="Phobius"/>
    </source>
</evidence>
<dbReference type="GO" id="GO:0005794">
    <property type="term" value="C:Golgi apparatus"/>
    <property type="evidence" value="ECO:0007669"/>
    <property type="project" value="InterPro"/>
</dbReference>
<feature type="transmembrane region" description="Helical" evidence="1">
    <location>
        <begin position="190"/>
        <end position="209"/>
    </location>
</feature>
<organism evidence="2 3">
    <name type="scientific">Vespula vulgaris</name>
    <name type="common">Yellow jacket</name>
    <name type="synonym">Wasp</name>
    <dbReference type="NCBI Taxonomy" id="7454"/>
    <lineage>
        <taxon>Eukaryota</taxon>
        <taxon>Metazoa</taxon>
        <taxon>Ecdysozoa</taxon>
        <taxon>Arthropoda</taxon>
        <taxon>Hexapoda</taxon>
        <taxon>Insecta</taxon>
        <taxon>Pterygota</taxon>
        <taxon>Neoptera</taxon>
        <taxon>Endopterygota</taxon>
        <taxon>Hymenoptera</taxon>
        <taxon>Apocrita</taxon>
        <taxon>Aculeata</taxon>
        <taxon>Vespoidea</taxon>
        <taxon>Vespidae</taxon>
        <taxon>Vespinae</taxon>
        <taxon>Vespula</taxon>
    </lineage>
</organism>
<feature type="transmembrane region" description="Helical" evidence="1">
    <location>
        <begin position="118"/>
        <end position="141"/>
    </location>
</feature>
<dbReference type="Proteomes" id="UP000614350">
    <property type="component" value="Unassembled WGS sequence"/>
</dbReference>
<dbReference type="AlphaFoldDB" id="A0A834MT35"/>
<keyword evidence="1" id="KW-0472">Membrane</keyword>
<dbReference type="InterPro" id="IPR039765">
    <property type="entry name" value="Yip5/YIPF1/YIPF2"/>
</dbReference>
<dbReference type="PANTHER" id="PTHR12822">
    <property type="entry name" value="PROTEIN YIPF"/>
    <property type="match status" value="1"/>
</dbReference>
<feature type="transmembrane region" description="Helical" evidence="1">
    <location>
        <begin position="221"/>
        <end position="243"/>
    </location>
</feature>
<keyword evidence="1" id="KW-1133">Transmembrane helix</keyword>
<name>A0A834MT35_VESVU</name>
<reference evidence="2" key="1">
    <citation type="journal article" date="2020" name="G3 (Bethesda)">
        <title>High-Quality Assemblies for Three Invasive Social Wasps from the &lt;i&gt;Vespula&lt;/i&gt; Genus.</title>
        <authorList>
            <person name="Harrop T.W.R."/>
            <person name="Guhlin J."/>
            <person name="McLaughlin G.M."/>
            <person name="Permina E."/>
            <person name="Stockwell P."/>
            <person name="Gilligan J."/>
            <person name="Le Lec M.F."/>
            <person name="Gruber M.A.M."/>
            <person name="Quinn O."/>
            <person name="Lovegrove M."/>
            <person name="Duncan E.J."/>
            <person name="Remnant E.J."/>
            <person name="Van Eeckhoven J."/>
            <person name="Graham B."/>
            <person name="Knapp R.A."/>
            <person name="Langford K.W."/>
            <person name="Kronenberg Z."/>
            <person name="Press M.O."/>
            <person name="Eacker S.M."/>
            <person name="Wilson-Rankin E.E."/>
            <person name="Purcell J."/>
            <person name="Lester P.J."/>
            <person name="Dearden P.K."/>
        </authorList>
    </citation>
    <scope>NUCLEOTIDE SEQUENCE</scope>
    <source>
        <strain evidence="2">Marl-1</strain>
    </source>
</reference>
<sequence>MDGDRTKNTDSQFISFHDFSTMNQPSNVGQAQLDIGASTHQTYNNLPNDSTGIGILEDLQGIPNRNEDTPQYSFWTIEYYQKFFNVNTNDVIERIKRSMFPHSTENYLVTHIRPNPDLYGPFWICVTLVFSIAISALWGALKWTTSMRNTEEELIESYASPGLLELICLYGYSLTIYIPVAFLWTIQIGWLQWTLAVIATFLSGGVLLRSLYPVISGKHKIIYVTIILGMHLLLAAGFMIYFFHGPSKILPQHAKEILSSALPPTENINNKIMEKVVLNATKNGIIKT</sequence>
<dbReference type="GO" id="GO:0031267">
    <property type="term" value="F:small GTPase binding"/>
    <property type="evidence" value="ECO:0007669"/>
    <property type="project" value="InterPro"/>
</dbReference>
<dbReference type="PANTHER" id="PTHR12822:SF2">
    <property type="entry name" value="PROTEIN YIPF"/>
    <property type="match status" value="1"/>
</dbReference>
<comment type="caution">
    <text evidence="2">The sequence shown here is derived from an EMBL/GenBank/DDBJ whole genome shotgun (WGS) entry which is preliminary data.</text>
</comment>
<keyword evidence="3" id="KW-1185">Reference proteome</keyword>
<feature type="transmembrane region" description="Helical" evidence="1">
    <location>
        <begin position="162"/>
        <end position="184"/>
    </location>
</feature>
<protein>
    <recommendedName>
        <fullName evidence="4">Protein YIPF</fullName>
    </recommendedName>
</protein>
<gene>
    <name evidence="2" type="ORF">HZH66_012830</name>
</gene>
<evidence type="ECO:0000313" key="2">
    <source>
        <dbReference type="EMBL" id="KAF7383480.1"/>
    </source>
</evidence>
<dbReference type="GO" id="GO:0016192">
    <property type="term" value="P:vesicle-mediated transport"/>
    <property type="evidence" value="ECO:0007669"/>
    <property type="project" value="InterPro"/>
</dbReference>
<dbReference type="EMBL" id="JACSEA010000017">
    <property type="protein sequence ID" value="KAF7383480.1"/>
    <property type="molecule type" value="Genomic_DNA"/>
</dbReference>
<accession>A0A834MT35</accession>
<evidence type="ECO:0008006" key="4">
    <source>
        <dbReference type="Google" id="ProtNLM"/>
    </source>
</evidence>
<proteinExistence type="predicted"/>
<evidence type="ECO:0000313" key="3">
    <source>
        <dbReference type="Proteomes" id="UP000614350"/>
    </source>
</evidence>
<keyword evidence="1" id="KW-0812">Transmembrane</keyword>